<dbReference type="InterPro" id="IPR038678">
    <property type="entry name" value="Spondin_N_sf"/>
</dbReference>
<dbReference type="EMBL" id="JAGTTL010000029">
    <property type="protein sequence ID" value="KAK6298682.1"/>
    <property type="molecule type" value="Genomic_DNA"/>
</dbReference>
<name>A0AAN8KTT1_9TELE</name>
<dbReference type="PROSITE" id="PS51020">
    <property type="entry name" value="SPONDIN"/>
    <property type="match status" value="1"/>
</dbReference>
<evidence type="ECO:0000313" key="4">
    <source>
        <dbReference type="Proteomes" id="UP001356427"/>
    </source>
</evidence>
<organism evidence="3 4">
    <name type="scientific">Coregonus suidteri</name>
    <dbReference type="NCBI Taxonomy" id="861788"/>
    <lineage>
        <taxon>Eukaryota</taxon>
        <taxon>Metazoa</taxon>
        <taxon>Chordata</taxon>
        <taxon>Craniata</taxon>
        <taxon>Vertebrata</taxon>
        <taxon>Euteleostomi</taxon>
        <taxon>Actinopterygii</taxon>
        <taxon>Neopterygii</taxon>
        <taxon>Teleostei</taxon>
        <taxon>Protacanthopterygii</taxon>
        <taxon>Salmoniformes</taxon>
        <taxon>Salmonidae</taxon>
        <taxon>Coregoninae</taxon>
        <taxon>Coregonus</taxon>
    </lineage>
</organism>
<dbReference type="AlphaFoldDB" id="A0AAN8KTT1"/>
<keyword evidence="4" id="KW-1185">Reference proteome</keyword>
<sequence>MERVMSMCSTSSLVHWLASLTLTLTLLGSVHPMPVTVDPVCTADATAKYSLTFSGKWSQTVFPKQHPIYRTPAQWSPLIGVTHSSDYHLAAK</sequence>
<evidence type="ECO:0000313" key="3">
    <source>
        <dbReference type="EMBL" id="KAK6298682.1"/>
    </source>
</evidence>
<accession>A0AAN8KTT1</accession>
<dbReference type="Proteomes" id="UP001356427">
    <property type="component" value="Unassembled WGS sequence"/>
</dbReference>
<reference evidence="3 4" key="1">
    <citation type="submission" date="2021-04" db="EMBL/GenBank/DDBJ databases">
        <authorList>
            <person name="De Guttry C."/>
            <person name="Zahm M."/>
            <person name="Klopp C."/>
            <person name="Cabau C."/>
            <person name="Louis A."/>
            <person name="Berthelot C."/>
            <person name="Parey E."/>
            <person name="Roest Crollius H."/>
            <person name="Montfort J."/>
            <person name="Robinson-Rechavi M."/>
            <person name="Bucao C."/>
            <person name="Bouchez O."/>
            <person name="Gislard M."/>
            <person name="Lluch J."/>
            <person name="Milhes M."/>
            <person name="Lampietro C."/>
            <person name="Lopez Roques C."/>
            <person name="Donnadieu C."/>
            <person name="Braasch I."/>
            <person name="Desvignes T."/>
            <person name="Postlethwait J."/>
            <person name="Bobe J."/>
            <person name="Wedekind C."/>
            <person name="Guiguen Y."/>
        </authorList>
    </citation>
    <scope>NUCLEOTIDE SEQUENCE [LARGE SCALE GENOMIC DNA]</scope>
    <source>
        <strain evidence="3">Cs_M1</strain>
        <tissue evidence="3">Blood</tissue>
    </source>
</reference>
<comment type="caution">
    <text evidence="3">The sequence shown here is derived from an EMBL/GenBank/DDBJ whole genome shotgun (WGS) entry which is preliminary data.</text>
</comment>
<evidence type="ECO:0000256" key="1">
    <source>
        <dbReference type="SAM" id="SignalP"/>
    </source>
</evidence>
<keyword evidence="1" id="KW-0732">Signal</keyword>
<proteinExistence type="predicted"/>
<feature type="chain" id="PRO_5042952905" description="Spondin domain-containing protein" evidence="1">
    <location>
        <begin position="33"/>
        <end position="92"/>
    </location>
</feature>
<gene>
    <name evidence="3" type="ORF">J4Q44_G00301920</name>
</gene>
<dbReference type="InterPro" id="IPR009465">
    <property type="entry name" value="Spondin_N"/>
</dbReference>
<dbReference type="Pfam" id="PF06468">
    <property type="entry name" value="Spond_N"/>
    <property type="match status" value="1"/>
</dbReference>
<evidence type="ECO:0000259" key="2">
    <source>
        <dbReference type="PROSITE" id="PS51020"/>
    </source>
</evidence>
<feature type="domain" description="Spondin" evidence="2">
    <location>
        <begin position="37"/>
        <end position="92"/>
    </location>
</feature>
<dbReference type="Gene3D" id="2.60.40.2130">
    <property type="entry name" value="F-spondin domain"/>
    <property type="match status" value="1"/>
</dbReference>
<feature type="signal peptide" evidence="1">
    <location>
        <begin position="1"/>
        <end position="32"/>
    </location>
</feature>
<protein>
    <recommendedName>
        <fullName evidence="2">Spondin domain-containing protein</fullName>
    </recommendedName>
</protein>